<organism evidence="6 7">
    <name type="scientific">Microvirga vignae</name>
    <dbReference type="NCBI Taxonomy" id="1225564"/>
    <lineage>
        <taxon>Bacteria</taxon>
        <taxon>Pseudomonadati</taxon>
        <taxon>Pseudomonadota</taxon>
        <taxon>Alphaproteobacteria</taxon>
        <taxon>Hyphomicrobiales</taxon>
        <taxon>Methylobacteriaceae</taxon>
        <taxon>Microvirga</taxon>
    </lineage>
</organism>
<gene>
    <name evidence="6" type="ORF">AA309_18455</name>
</gene>
<dbReference type="GO" id="GO:0005524">
    <property type="term" value="F:ATP binding"/>
    <property type="evidence" value="ECO:0007669"/>
    <property type="project" value="InterPro"/>
</dbReference>
<keyword evidence="2" id="KW-0812">Transmembrane</keyword>
<dbReference type="PATRIC" id="fig|1225564.3.peg.4832"/>
<dbReference type="GO" id="GO:0005886">
    <property type="term" value="C:plasma membrane"/>
    <property type="evidence" value="ECO:0007669"/>
    <property type="project" value="UniProtKB-SubCell"/>
</dbReference>
<sequence>MQALKLFNRESEREGQWLDRYADFVNANIRSGRTKIGFRTINGVIFGAEGVITVYLAARLALDNVPTVGTIFAFMSYKQNFLGKAVMLIEAGACRRRRLN</sequence>
<dbReference type="Proteomes" id="UP000035489">
    <property type="component" value="Unassembled WGS sequence"/>
</dbReference>
<dbReference type="STRING" id="1225564.AA309_18455"/>
<evidence type="ECO:0000256" key="1">
    <source>
        <dbReference type="ARBA" id="ARBA00004651"/>
    </source>
</evidence>
<dbReference type="GO" id="GO:0140359">
    <property type="term" value="F:ABC-type transporter activity"/>
    <property type="evidence" value="ECO:0007669"/>
    <property type="project" value="InterPro"/>
</dbReference>
<keyword evidence="4" id="KW-0472">Membrane</keyword>
<evidence type="ECO:0000313" key="7">
    <source>
        <dbReference type="Proteomes" id="UP000035489"/>
    </source>
</evidence>
<comment type="caution">
    <text evidence="6">The sequence shown here is derived from an EMBL/GenBank/DDBJ whole genome shotgun (WGS) entry which is preliminary data.</text>
</comment>
<name>A0A0H1R9H3_9HYPH</name>
<dbReference type="OrthoDB" id="9787557at2"/>
<accession>A0A0H1R9H3</accession>
<dbReference type="SUPFAM" id="SSF90123">
    <property type="entry name" value="ABC transporter transmembrane region"/>
    <property type="match status" value="1"/>
</dbReference>
<dbReference type="Gene3D" id="1.20.1560.10">
    <property type="entry name" value="ABC transporter type 1, transmembrane domain"/>
    <property type="match status" value="1"/>
</dbReference>
<dbReference type="RefSeq" id="WP_047190487.1">
    <property type="nucleotide sequence ID" value="NZ_LCYG01000046.1"/>
</dbReference>
<evidence type="ECO:0000256" key="4">
    <source>
        <dbReference type="ARBA" id="ARBA00023136"/>
    </source>
</evidence>
<feature type="domain" description="ABC transmembrane type-1" evidence="5">
    <location>
        <begin position="1"/>
        <end position="77"/>
    </location>
</feature>
<dbReference type="PROSITE" id="PS50929">
    <property type="entry name" value="ABC_TM1F"/>
    <property type="match status" value="1"/>
</dbReference>
<protein>
    <recommendedName>
        <fullName evidence="5">ABC transmembrane type-1 domain-containing protein</fullName>
    </recommendedName>
</protein>
<dbReference type="InterPro" id="IPR036640">
    <property type="entry name" value="ABC1_TM_sf"/>
</dbReference>
<dbReference type="InterPro" id="IPR011527">
    <property type="entry name" value="ABC1_TM_dom"/>
</dbReference>
<evidence type="ECO:0000313" key="6">
    <source>
        <dbReference type="EMBL" id="KLK91739.1"/>
    </source>
</evidence>
<dbReference type="EMBL" id="LCYG01000046">
    <property type="protein sequence ID" value="KLK91739.1"/>
    <property type="molecule type" value="Genomic_DNA"/>
</dbReference>
<comment type="subcellular location">
    <subcellularLocation>
        <location evidence="1">Cell membrane</location>
        <topology evidence="1">Multi-pass membrane protein</topology>
    </subcellularLocation>
</comment>
<keyword evidence="7" id="KW-1185">Reference proteome</keyword>
<keyword evidence="3" id="KW-1133">Transmembrane helix</keyword>
<evidence type="ECO:0000256" key="3">
    <source>
        <dbReference type="ARBA" id="ARBA00022989"/>
    </source>
</evidence>
<proteinExistence type="predicted"/>
<evidence type="ECO:0000256" key="2">
    <source>
        <dbReference type="ARBA" id="ARBA00022692"/>
    </source>
</evidence>
<reference evidence="6 7" key="1">
    <citation type="submission" date="2015-05" db="EMBL/GenBank/DDBJ databases">
        <title>Draft genome sequence of Microvirga vignae strain BR3299, a novel nitrogen fixing bacteria isolated from Brazil semi-aired region.</title>
        <authorList>
            <person name="Zilli J.E."/>
            <person name="Passos S.R."/>
            <person name="Leite J."/>
            <person name="Baldani J.I."/>
            <person name="Xavier G.R."/>
            <person name="Rumjaneck N.G."/>
            <person name="Simoes-Araujo J.L."/>
        </authorList>
    </citation>
    <scope>NUCLEOTIDE SEQUENCE [LARGE SCALE GENOMIC DNA]</scope>
    <source>
        <strain evidence="6 7">BR3299</strain>
    </source>
</reference>
<dbReference type="AlphaFoldDB" id="A0A0H1R9H3"/>
<evidence type="ECO:0000259" key="5">
    <source>
        <dbReference type="PROSITE" id="PS50929"/>
    </source>
</evidence>